<proteinExistence type="predicted"/>
<protein>
    <recommendedName>
        <fullName evidence="9">ATP synthase subunit I</fullName>
    </recommendedName>
</protein>
<comment type="subcellular location">
    <subcellularLocation>
        <location evidence="1">Cell membrane</location>
        <topology evidence="1">Multi-pass membrane protein</topology>
    </subcellularLocation>
</comment>
<comment type="caution">
    <text evidence="7">The sequence shown here is derived from an EMBL/GenBank/DDBJ whole genome shotgun (WGS) entry which is preliminary data.</text>
</comment>
<feature type="transmembrane region" description="Helical" evidence="6">
    <location>
        <begin position="31"/>
        <end position="50"/>
    </location>
</feature>
<accession>A0A5A9VYZ5</accession>
<keyword evidence="5 6" id="KW-0472">Membrane</keyword>
<evidence type="ECO:0000313" key="8">
    <source>
        <dbReference type="Proteomes" id="UP000325302"/>
    </source>
</evidence>
<organism evidence="7 8">
    <name type="scientific">Nitrincola tapanii</name>
    <dbReference type="NCBI Taxonomy" id="1708751"/>
    <lineage>
        <taxon>Bacteria</taxon>
        <taxon>Pseudomonadati</taxon>
        <taxon>Pseudomonadota</taxon>
        <taxon>Gammaproteobacteria</taxon>
        <taxon>Oceanospirillales</taxon>
        <taxon>Oceanospirillaceae</taxon>
        <taxon>Nitrincola</taxon>
    </lineage>
</organism>
<evidence type="ECO:0000313" key="7">
    <source>
        <dbReference type="EMBL" id="KAA0873750.1"/>
    </source>
</evidence>
<feature type="transmembrane region" description="Helical" evidence="6">
    <location>
        <begin position="56"/>
        <end position="78"/>
    </location>
</feature>
<dbReference type="InterPro" id="IPR005598">
    <property type="entry name" value="ATP_synth_I"/>
</dbReference>
<dbReference type="GO" id="GO:0005886">
    <property type="term" value="C:plasma membrane"/>
    <property type="evidence" value="ECO:0007669"/>
    <property type="project" value="UniProtKB-SubCell"/>
</dbReference>
<dbReference type="OrthoDB" id="5702716at2"/>
<evidence type="ECO:0000256" key="6">
    <source>
        <dbReference type="SAM" id="Phobius"/>
    </source>
</evidence>
<keyword evidence="2" id="KW-1003">Cell membrane</keyword>
<keyword evidence="4 6" id="KW-1133">Transmembrane helix</keyword>
<dbReference type="EMBL" id="SMRS01000009">
    <property type="protein sequence ID" value="KAA0873750.1"/>
    <property type="molecule type" value="Genomic_DNA"/>
</dbReference>
<evidence type="ECO:0000256" key="5">
    <source>
        <dbReference type="ARBA" id="ARBA00023136"/>
    </source>
</evidence>
<dbReference type="AlphaFoldDB" id="A0A5A9VYZ5"/>
<dbReference type="Proteomes" id="UP000325302">
    <property type="component" value="Unassembled WGS sequence"/>
</dbReference>
<dbReference type="Pfam" id="PF03899">
    <property type="entry name" value="ATP-synt_I"/>
    <property type="match status" value="1"/>
</dbReference>
<evidence type="ECO:0000256" key="2">
    <source>
        <dbReference type="ARBA" id="ARBA00022475"/>
    </source>
</evidence>
<name>A0A5A9VYZ5_9GAMM</name>
<sequence length="148" mass="16581">MIQQDRQKLMNTAGLGLGQSKQNQQLSRSQLQVHLLQLALTSAISLLLMLKDFTSAYSAFIGGLLYIIPAAWFSLRVLAKGQLRSPKQILANVYTSEVGKVLLAIALFSLTFAWVSPLNGFALFTTYILLQLSGWYLQLKMNNRFQKL</sequence>
<feature type="transmembrane region" description="Helical" evidence="6">
    <location>
        <begin position="121"/>
        <end position="139"/>
    </location>
</feature>
<feature type="transmembrane region" description="Helical" evidence="6">
    <location>
        <begin position="98"/>
        <end position="115"/>
    </location>
</feature>
<evidence type="ECO:0008006" key="9">
    <source>
        <dbReference type="Google" id="ProtNLM"/>
    </source>
</evidence>
<keyword evidence="3 6" id="KW-0812">Transmembrane</keyword>
<evidence type="ECO:0000256" key="1">
    <source>
        <dbReference type="ARBA" id="ARBA00004651"/>
    </source>
</evidence>
<reference evidence="7 8" key="1">
    <citation type="submission" date="2019-03" db="EMBL/GenBank/DDBJ databases">
        <title>Nitrincola sp. nov. isolated from an Indian soda lake.</title>
        <authorList>
            <person name="Joshi A."/>
            <person name="Thite S.V."/>
            <person name="Joseph N."/>
            <person name="Dhotre D."/>
            <person name="Moorthy M."/>
            <person name="Shouche Y.S."/>
        </authorList>
    </citation>
    <scope>NUCLEOTIDE SEQUENCE [LARGE SCALE GENOMIC DNA]</scope>
    <source>
        <strain evidence="7 8">MEB193</strain>
    </source>
</reference>
<keyword evidence="8" id="KW-1185">Reference proteome</keyword>
<evidence type="ECO:0000256" key="4">
    <source>
        <dbReference type="ARBA" id="ARBA00022989"/>
    </source>
</evidence>
<evidence type="ECO:0000256" key="3">
    <source>
        <dbReference type="ARBA" id="ARBA00022692"/>
    </source>
</evidence>
<gene>
    <name evidence="7" type="ORF">E1H14_11920</name>
</gene>